<dbReference type="SUPFAM" id="SSF48208">
    <property type="entry name" value="Six-hairpin glycosidases"/>
    <property type="match status" value="1"/>
</dbReference>
<dbReference type="PANTHER" id="PTHR47791:SF1">
    <property type="entry name" value="ENDO MANNANASE, GH76 FAMILY (EUROFUNG)"/>
    <property type="match status" value="1"/>
</dbReference>
<sequence>MKSLRGLAVLTALSALAALTVVTTAAPALAGPAQAVSGAAATICNRYCDGRDPALSPSDRQPVSSTLYGRRFTVHVNDTDSMAWATVDGGTATDEVWLDRSFDGGRTWVDSRLGATTIPAGASGTRTAMFNVDDWANQGVGALRACGKAGNRPEITCTAWARSTWNAADRRTAAATALMMRYDRANGLFDGNGWWTGANALTALIENIQRSGMGSYRYAIANTYDKNLNAYQGQFRNEYLDDTGWWGLAWVAAYDVTGDRRYLNTARADADFMYAYWDNRCGGGVWWKTDRAQKNAIENSLYIQLNAELSQRIPGDTLYRGRAQAAWNWFQSTGMLNGSNLVNDGINLNTCRNNGDTTWTYNQGVLINALVELNRLTGDANALATARRIGDALTTSTYLSPNGILREPNESNTCSGDGASFKGAAIRGLGALNTVTGGAYNTYLRRNADTAYAGNRDSLDSYGSHWAGPFVPTNHSCQHSALDLLNAAP</sequence>
<dbReference type="InterPro" id="IPR008928">
    <property type="entry name" value="6-hairpin_glycosidase_sf"/>
</dbReference>
<evidence type="ECO:0000313" key="2">
    <source>
        <dbReference type="EMBL" id="GAA4207012.1"/>
    </source>
</evidence>
<keyword evidence="2" id="KW-0378">Hydrolase</keyword>
<feature type="chain" id="PRO_5047323127" evidence="1">
    <location>
        <begin position="31"/>
        <end position="489"/>
    </location>
</feature>
<dbReference type="GO" id="GO:0016787">
    <property type="term" value="F:hydrolase activity"/>
    <property type="evidence" value="ECO:0007669"/>
    <property type="project" value="UniProtKB-KW"/>
</dbReference>
<dbReference type="Gene3D" id="1.50.10.20">
    <property type="match status" value="1"/>
</dbReference>
<protein>
    <submittedName>
        <fullName evidence="2">Glycoside hydrolase family 76 protein</fullName>
    </submittedName>
</protein>
<evidence type="ECO:0000313" key="3">
    <source>
        <dbReference type="Proteomes" id="UP001501251"/>
    </source>
</evidence>
<comment type="caution">
    <text evidence="2">The sequence shown here is derived from an EMBL/GenBank/DDBJ whole genome shotgun (WGS) entry which is preliminary data.</text>
</comment>
<dbReference type="InterPro" id="IPR005198">
    <property type="entry name" value="Glyco_hydro_76"/>
</dbReference>
<reference evidence="3" key="1">
    <citation type="journal article" date="2019" name="Int. J. Syst. Evol. Microbiol.">
        <title>The Global Catalogue of Microorganisms (GCM) 10K type strain sequencing project: providing services to taxonomists for standard genome sequencing and annotation.</title>
        <authorList>
            <consortium name="The Broad Institute Genomics Platform"/>
            <consortium name="The Broad Institute Genome Sequencing Center for Infectious Disease"/>
            <person name="Wu L."/>
            <person name="Ma J."/>
        </authorList>
    </citation>
    <scope>NUCLEOTIDE SEQUENCE [LARGE SCALE GENOMIC DNA]</scope>
    <source>
        <strain evidence="3">JCM 17388</strain>
    </source>
</reference>
<proteinExistence type="predicted"/>
<dbReference type="Pfam" id="PF03663">
    <property type="entry name" value="Glyco_hydro_76"/>
    <property type="match status" value="1"/>
</dbReference>
<organism evidence="2 3">
    <name type="scientific">Streptosporangium oxazolinicum</name>
    <dbReference type="NCBI Taxonomy" id="909287"/>
    <lineage>
        <taxon>Bacteria</taxon>
        <taxon>Bacillati</taxon>
        <taxon>Actinomycetota</taxon>
        <taxon>Actinomycetes</taxon>
        <taxon>Streptosporangiales</taxon>
        <taxon>Streptosporangiaceae</taxon>
        <taxon>Streptosporangium</taxon>
    </lineage>
</organism>
<keyword evidence="1" id="KW-0732">Signal</keyword>
<dbReference type="EMBL" id="BAABAQ010000016">
    <property type="protein sequence ID" value="GAA4207012.1"/>
    <property type="molecule type" value="Genomic_DNA"/>
</dbReference>
<name>A0ABP8BHK8_9ACTN</name>
<evidence type="ECO:0000256" key="1">
    <source>
        <dbReference type="SAM" id="SignalP"/>
    </source>
</evidence>
<keyword evidence="3" id="KW-1185">Reference proteome</keyword>
<accession>A0ABP8BHK8</accession>
<feature type="signal peptide" evidence="1">
    <location>
        <begin position="1"/>
        <end position="30"/>
    </location>
</feature>
<dbReference type="InterPro" id="IPR053169">
    <property type="entry name" value="MUG_Protein"/>
</dbReference>
<gene>
    <name evidence="2" type="ORF">GCM10022252_70090</name>
</gene>
<dbReference type="PANTHER" id="PTHR47791">
    <property type="entry name" value="MEIOTICALLY UP-REGULATED GENE 191 PROTEIN"/>
    <property type="match status" value="1"/>
</dbReference>
<dbReference type="Proteomes" id="UP001501251">
    <property type="component" value="Unassembled WGS sequence"/>
</dbReference>